<dbReference type="RefSeq" id="WP_277417372.1">
    <property type="nucleotide sequence ID" value="NZ_CP119083.1"/>
</dbReference>
<reference evidence="2 3" key="1">
    <citation type="submission" date="2023-02" db="EMBL/GenBank/DDBJ databases">
        <title>Gemone sequence of Telluria chitinolytica ACM 3522T.</title>
        <authorList>
            <person name="Frediansyah A."/>
            <person name="Miess H."/>
            <person name="Gross H."/>
        </authorList>
    </citation>
    <scope>NUCLEOTIDE SEQUENCE [LARGE SCALE GENOMIC DNA]</scope>
    <source>
        <strain evidence="2 3">ACM 3522</strain>
    </source>
</reference>
<name>A0ABY8BFM2_9BURK</name>
<organism evidence="2 3">
    <name type="scientific">Pseudoduganella chitinolytica</name>
    <dbReference type="NCBI Taxonomy" id="34070"/>
    <lineage>
        <taxon>Bacteria</taxon>
        <taxon>Pseudomonadati</taxon>
        <taxon>Pseudomonadota</taxon>
        <taxon>Betaproteobacteria</taxon>
        <taxon>Burkholderiales</taxon>
        <taxon>Oxalobacteraceae</taxon>
        <taxon>Telluria group</taxon>
        <taxon>Pseudoduganella</taxon>
    </lineage>
</organism>
<evidence type="ECO:0000256" key="1">
    <source>
        <dbReference type="SAM" id="MobiDB-lite"/>
    </source>
</evidence>
<feature type="compositionally biased region" description="Pro residues" evidence="1">
    <location>
        <begin position="61"/>
        <end position="82"/>
    </location>
</feature>
<sequence>MNDYEGEQFETLPFGGQDEWGGAAELEEERGRAGGGRGGRGGMRPGGGRGGGRVVGRPGKPRPPARPPTRPPSRPPRPPGPYWGPAYGGWPVGVMVSDPGRWGAPAPEDPWEPPQDGPPFDTVDLPPAGDDDVAPQDEIPPKLSTVLTTHAPGIVFRDVGTLAAFRKAGKVTGAGIYIIVFRKGGKPMAYVGETDDLQERVRKHMLGGAVLGVSLRNYRLFVAQPAVTPTQRRVIEKAINTQMLLPHNRGETTNQVAEFELQP</sequence>
<proteinExistence type="predicted"/>
<accession>A0ABY8BFM2</accession>
<keyword evidence="3" id="KW-1185">Reference proteome</keyword>
<dbReference type="EMBL" id="CP119083">
    <property type="protein sequence ID" value="WEF34700.1"/>
    <property type="molecule type" value="Genomic_DNA"/>
</dbReference>
<feature type="compositionally biased region" description="Gly residues" evidence="1">
    <location>
        <begin position="33"/>
        <end position="54"/>
    </location>
</feature>
<feature type="region of interest" description="Disordered" evidence="1">
    <location>
        <begin position="1"/>
        <end position="82"/>
    </location>
</feature>
<evidence type="ECO:0000313" key="3">
    <source>
        <dbReference type="Proteomes" id="UP001216510"/>
    </source>
</evidence>
<dbReference type="CDD" id="cd00719">
    <property type="entry name" value="GIY-YIG_SF"/>
    <property type="match status" value="1"/>
</dbReference>
<protein>
    <submittedName>
        <fullName evidence="2">GIY-YIG nuclease family protein</fullName>
    </submittedName>
</protein>
<evidence type="ECO:0000313" key="2">
    <source>
        <dbReference type="EMBL" id="WEF34700.1"/>
    </source>
</evidence>
<gene>
    <name evidence="2" type="ORF">PX653_08050</name>
</gene>
<dbReference type="Proteomes" id="UP001216510">
    <property type="component" value="Chromosome"/>
</dbReference>
<feature type="region of interest" description="Disordered" evidence="1">
    <location>
        <begin position="98"/>
        <end position="130"/>
    </location>
</feature>